<sequence length="29" mass="3531">MFFNKKLMLLTILFIATLFFIKINYNYGI</sequence>
<evidence type="ECO:0000256" key="1">
    <source>
        <dbReference type="SAM" id="Phobius"/>
    </source>
</evidence>
<organism evidence="2 3">
    <name type="scientific">Mariniphaga anaerophila</name>
    <dbReference type="NCBI Taxonomy" id="1484053"/>
    <lineage>
        <taxon>Bacteria</taxon>
        <taxon>Pseudomonadati</taxon>
        <taxon>Bacteroidota</taxon>
        <taxon>Bacteroidia</taxon>
        <taxon>Marinilabiliales</taxon>
        <taxon>Prolixibacteraceae</taxon>
        <taxon>Mariniphaga</taxon>
    </lineage>
</organism>
<feature type="transmembrane region" description="Helical" evidence="1">
    <location>
        <begin position="7"/>
        <end position="25"/>
    </location>
</feature>
<protein>
    <submittedName>
        <fullName evidence="2">Uncharacterized protein</fullName>
    </submittedName>
</protein>
<keyword evidence="3" id="KW-1185">Reference proteome</keyword>
<dbReference type="Proteomes" id="UP000184164">
    <property type="component" value="Unassembled WGS sequence"/>
</dbReference>
<reference evidence="2 3" key="1">
    <citation type="submission" date="2016-11" db="EMBL/GenBank/DDBJ databases">
        <authorList>
            <person name="Jaros S."/>
            <person name="Januszkiewicz K."/>
            <person name="Wedrychowicz H."/>
        </authorList>
    </citation>
    <scope>NUCLEOTIDE SEQUENCE [LARGE SCALE GENOMIC DNA]</scope>
    <source>
        <strain evidence="2 3">DSM 26910</strain>
    </source>
</reference>
<evidence type="ECO:0000313" key="3">
    <source>
        <dbReference type="Proteomes" id="UP000184164"/>
    </source>
</evidence>
<proteinExistence type="predicted"/>
<keyword evidence="1" id="KW-0812">Transmembrane</keyword>
<name>A0A1M4VPY0_9BACT</name>
<dbReference type="AlphaFoldDB" id="A0A1M4VPY0"/>
<gene>
    <name evidence="2" type="ORF">SAMN05444274_102170</name>
</gene>
<evidence type="ECO:0000313" key="2">
    <source>
        <dbReference type="EMBL" id="SHE71096.1"/>
    </source>
</evidence>
<dbReference type="STRING" id="1484053.SAMN05444274_102170"/>
<accession>A0A1M4VPY0</accession>
<keyword evidence="1" id="KW-0472">Membrane</keyword>
<keyword evidence="1" id="KW-1133">Transmembrane helix</keyword>
<dbReference type="EMBL" id="FQUM01000002">
    <property type="protein sequence ID" value="SHE71096.1"/>
    <property type="molecule type" value="Genomic_DNA"/>
</dbReference>